<sequence length="296" mass="33099">MSRVQESDPGLQKVALESMSDNLFKYTHGLLFAWELDFRDSHKNPEESGRQCFCGTCSLQYDTGACCGRSGTSVFSAFVVSGSTKVDHEWCQGVLVYYLLILELIICNLAASQNMKEKKGLAIDPRTHMVLFKMLNRGVFHEMNGCISTGKEANVYHATKYDGQELAIKVSFGSEILCAVALVSRCRIISEKKKNYLDRLNAFSLTICGDNSEFLVSMKCFPDFQVIPASRVVGPGQVADLDTTEQLVEGVSQTWWFEDNHDKEALLKVVVRELFVRDKKPYSTVTSLLLVQSNAD</sequence>
<dbReference type="EMBL" id="JAUIZM010000008">
    <property type="protein sequence ID" value="KAK1369755.1"/>
    <property type="molecule type" value="Genomic_DNA"/>
</dbReference>
<dbReference type="Proteomes" id="UP001237642">
    <property type="component" value="Unassembled WGS sequence"/>
</dbReference>
<dbReference type="Pfam" id="PF23755">
    <property type="entry name" value="Ig-like_IP5PC_F"/>
    <property type="match status" value="1"/>
</dbReference>
<comment type="caution">
    <text evidence="2">The sequence shown here is derived from an EMBL/GenBank/DDBJ whole genome shotgun (WGS) entry which is preliminary data.</text>
</comment>
<gene>
    <name evidence="2" type="ORF">POM88_035847</name>
</gene>
<dbReference type="InterPro" id="IPR051272">
    <property type="entry name" value="RIO-type_Ser/Thr_kinase"/>
</dbReference>
<evidence type="ECO:0000313" key="2">
    <source>
        <dbReference type="EMBL" id="KAK1369755.1"/>
    </source>
</evidence>
<dbReference type="PANTHER" id="PTHR45723">
    <property type="entry name" value="SERINE/THREONINE-PROTEIN KINASE RIO1"/>
    <property type="match status" value="1"/>
</dbReference>
<name>A0AAD8HM33_9APIA</name>
<feature type="domain" description="IP5PC-F immunoglobulin-like" evidence="1">
    <location>
        <begin position="224"/>
        <end position="274"/>
    </location>
</feature>
<keyword evidence="3" id="KW-1185">Reference proteome</keyword>
<protein>
    <recommendedName>
        <fullName evidence="1">IP5PC-F immunoglobulin-like domain-containing protein</fullName>
    </recommendedName>
</protein>
<reference evidence="2" key="1">
    <citation type="submission" date="2023-02" db="EMBL/GenBank/DDBJ databases">
        <title>Genome of toxic invasive species Heracleum sosnowskyi carries increased number of genes despite the absence of recent whole-genome duplications.</title>
        <authorList>
            <person name="Schelkunov M."/>
            <person name="Shtratnikova V."/>
            <person name="Makarenko M."/>
            <person name="Klepikova A."/>
            <person name="Omelchenko D."/>
            <person name="Novikova G."/>
            <person name="Obukhova E."/>
            <person name="Bogdanov V."/>
            <person name="Penin A."/>
            <person name="Logacheva M."/>
        </authorList>
    </citation>
    <scope>NUCLEOTIDE SEQUENCE</scope>
    <source>
        <strain evidence="2">Hsosn_3</strain>
        <tissue evidence="2">Leaf</tissue>
    </source>
</reference>
<accession>A0AAD8HM33</accession>
<dbReference type="AlphaFoldDB" id="A0AAD8HM33"/>
<organism evidence="2 3">
    <name type="scientific">Heracleum sosnowskyi</name>
    <dbReference type="NCBI Taxonomy" id="360622"/>
    <lineage>
        <taxon>Eukaryota</taxon>
        <taxon>Viridiplantae</taxon>
        <taxon>Streptophyta</taxon>
        <taxon>Embryophyta</taxon>
        <taxon>Tracheophyta</taxon>
        <taxon>Spermatophyta</taxon>
        <taxon>Magnoliopsida</taxon>
        <taxon>eudicotyledons</taxon>
        <taxon>Gunneridae</taxon>
        <taxon>Pentapetalae</taxon>
        <taxon>asterids</taxon>
        <taxon>campanulids</taxon>
        <taxon>Apiales</taxon>
        <taxon>Apiaceae</taxon>
        <taxon>Apioideae</taxon>
        <taxon>apioid superclade</taxon>
        <taxon>Tordylieae</taxon>
        <taxon>Tordyliinae</taxon>
        <taxon>Heracleum</taxon>
    </lineage>
</organism>
<evidence type="ECO:0000259" key="1">
    <source>
        <dbReference type="Pfam" id="PF23755"/>
    </source>
</evidence>
<evidence type="ECO:0000313" key="3">
    <source>
        <dbReference type="Proteomes" id="UP001237642"/>
    </source>
</evidence>
<dbReference type="Gene3D" id="3.30.200.20">
    <property type="entry name" value="Phosphorylase Kinase, domain 1"/>
    <property type="match status" value="1"/>
</dbReference>
<dbReference type="InterPro" id="IPR056455">
    <property type="entry name" value="Ig-like_IP5PC_F"/>
</dbReference>
<proteinExistence type="predicted"/>
<reference evidence="2" key="2">
    <citation type="submission" date="2023-05" db="EMBL/GenBank/DDBJ databases">
        <authorList>
            <person name="Schelkunov M.I."/>
        </authorList>
    </citation>
    <scope>NUCLEOTIDE SEQUENCE</scope>
    <source>
        <strain evidence="2">Hsosn_3</strain>
        <tissue evidence="2">Leaf</tissue>
    </source>
</reference>